<dbReference type="Pfam" id="PF01391">
    <property type="entry name" value="Collagen"/>
    <property type="match status" value="1"/>
</dbReference>
<dbReference type="GO" id="GO:0005516">
    <property type="term" value="F:calmodulin binding"/>
    <property type="evidence" value="ECO:0007669"/>
    <property type="project" value="InterPro"/>
</dbReference>
<keyword evidence="6" id="KW-0808">Transferase</keyword>
<keyword evidence="5" id="KW-0321">Glycogen metabolism</keyword>
<dbReference type="SUPFAM" id="SSF56112">
    <property type="entry name" value="Protein kinase-like (PK-like)"/>
    <property type="match status" value="1"/>
</dbReference>
<keyword evidence="16" id="KW-1185">Reference proteome</keyword>
<keyword evidence="4" id="KW-0723">Serine/threonine-protein kinase</keyword>
<keyword evidence="14" id="KW-1133">Transmembrane helix</keyword>
<dbReference type="PRINTS" id="PR01049">
    <property type="entry name" value="PHOSPHBKNASE"/>
</dbReference>
<feature type="transmembrane region" description="Helical" evidence="14">
    <location>
        <begin position="229"/>
        <end position="246"/>
    </location>
</feature>
<protein>
    <recommendedName>
        <fullName evidence="3">phosphorylase kinase</fullName>
        <ecNumber evidence="3">2.7.11.19</ecNumber>
    </recommendedName>
</protein>
<feature type="domain" description="Protein kinase" evidence="15">
    <location>
        <begin position="36"/>
        <end position="303"/>
    </location>
</feature>
<dbReference type="GO" id="GO:0005977">
    <property type="term" value="P:glycogen metabolic process"/>
    <property type="evidence" value="ECO:0007669"/>
    <property type="project" value="UniProtKB-KW"/>
</dbReference>
<evidence type="ECO:0000256" key="13">
    <source>
        <dbReference type="SAM" id="MobiDB-lite"/>
    </source>
</evidence>
<keyword evidence="11" id="KW-0119">Carbohydrate metabolism</keyword>
<feature type="compositionally biased region" description="Acidic residues" evidence="13">
    <location>
        <begin position="711"/>
        <end position="721"/>
    </location>
</feature>
<evidence type="ECO:0000313" key="17">
    <source>
        <dbReference type="WBParaSite" id="TCONS_00010951.p1"/>
    </source>
</evidence>
<dbReference type="InterPro" id="IPR000719">
    <property type="entry name" value="Prot_kinase_dom"/>
</dbReference>
<dbReference type="Pfam" id="PF00069">
    <property type="entry name" value="Pkinase"/>
    <property type="match status" value="1"/>
</dbReference>
<evidence type="ECO:0000256" key="4">
    <source>
        <dbReference type="ARBA" id="ARBA00022527"/>
    </source>
</evidence>
<evidence type="ECO:0000256" key="9">
    <source>
        <dbReference type="ARBA" id="ARBA00022777"/>
    </source>
</evidence>
<feature type="transmembrane region" description="Helical" evidence="14">
    <location>
        <begin position="420"/>
        <end position="444"/>
    </location>
</feature>
<dbReference type="FunFam" id="1.10.510.10:FF:000571">
    <property type="entry name" value="Maternal embryonic leucine zipper kinase"/>
    <property type="match status" value="1"/>
</dbReference>
<evidence type="ECO:0000256" key="1">
    <source>
        <dbReference type="ARBA" id="ARBA00001674"/>
    </source>
</evidence>
<evidence type="ECO:0000313" key="16">
    <source>
        <dbReference type="Proteomes" id="UP000035681"/>
    </source>
</evidence>
<accession>A0AAF5DFU2</accession>
<dbReference type="GO" id="GO:0005524">
    <property type="term" value="F:ATP binding"/>
    <property type="evidence" value="ECO:0007669"/>
    <property type="project" value="UniProtKB-KW"/>
</dbReference>
<dbReference type="PANTHER" id="PTHR24347">
    <property type="entry name" value="SERINE/THREONINE-PROTEIN KINASE"/>
    <property type="match status" value="1"/>
</dbReference>
<keyword evidence="14" id="KW-0472">Membrane</keyword>
<dbReference type="EC" id="2.7.11.19" evidence="3"/>
<reference evidence="17" key="1">
    <citation type="submission" date="2024-02" db="UniProtKB">
        <authorList>
            <consortium name="WormBaseParasite"/>
        </authorList>
    </citation>
    <scope>IDENTIFICATION</scope>
</reference>
<dbReference type="AlphaFoldDB" id="A0AAF5DFU2"/>
<dbReference type="InterPro" id="IPR008160">
    <property type="entry name" value="Collagen"/>
</dbReference>
<dbReference type="WBParaSite" id="TCONS_00010951.p1">
    <property type="protein sequence ID" value="TCONS_00010951.p1"/>
    <property type="gene ID" value="XLOC_004820"/>
</dbReference>
<evidence type="ECO:0000256" key="8">
    <source>
        <dbReference type="ARBA" id="ARBA00022741"/>
    </source>
</evidence>
<keyword evidence="7" id="KW-0677">Repeat</keyword>
<dbReference type="PROSITE" id="PS00108">
    <property type="entry name" value="PROTEIN_KINASE_ST"/>
    <property type="match status" value="1"/>
</dbReference>
<name>A0AAF5DFU2_STRER</name>
<feature type="compositionally biased region" description="Polar residues" evidence="13">
    <location>
        <begin position="722"/>
        <end position="740"/>
    </location>
</feature>
<evidence type="ECO:0000259" key="15">
    <source>
        <dbReference type="PROSITE" id="PS50011"/>
    </source>
</evidence>
<comment type="cofactor">
    <cofactor evidence="2">
        <name>Mg(2+)</name>
        <dbReference type="ChEBI" id="CHEBI:18420"/>
    </cofactor>
</comment>
<evidence type="ECO:0000256" key="3">
    <source>
        <dbReference type="ARBA" id="ARBA00012432"/>
    </source>
</evidence>
<feature type="compositionally biased region" description="Low complexity" evidence="13">
    <location>
        <begin position="572"/>
        <end position="592"/>
    </location>
</feature>
<dbReference type="Gene3D" id="3.30.200.20">
    <property type="entry name" value="Phosphorylase Kinase, domain 1"/>
    <property type="match status" value="1"/>
</dbReference>
<evidence type="ECO:0000256" key="7">
    <source>
        <dbReference type="ARBA" id="ARBA00022737"/>
    </source>
</evidence>
<dbReference type="Proteomes" id="UP000035681">
    <property type="component" value="Unplaced"/>
</dbReference>
<comment type="catalytic activity">
    <reaction evidence="1">
        <text>2 ATP + phosphorylase b = 2 ADP + phosphorylase a.</text>
        <dbReference type="EC" id="2.7.11.19"/>
    </reaction>
</comment>
<feature type="region of interest" description="Disordered" evidence="13">
    <location>
        <begin position="551"/>
        <end position="684"/>
    </location>
</feature>
<evidence type="ECO:0000256" key="11">
    <source>
        <dbReference type="ARBA" id="ARBA00023277"/>
    </source>
</evidence>
<dbReference type="InterPro" id="IPR008271">
    <property type="entry name" value="Ser/Thr_kinase_AS"/>
</dbReference>
<dbReference type="InterPro" id="IPR002291">
    <property type="entry name" value="Phosph_kin_gamma"/>
</dbReference>
<proteinExistence type="predicted"/>
<evidence type="ECO:0000256" key="2">
    <source>
        <dbReference type="ARBA" id="ARBA00001946"/>
    </source>
</evidence>
<comment type="subunit">
    <text evidence="12">Hexadecamer of 4 heterotetramers, each composed of alpha, beta, gamma, and delta subunits. Alpha (PHKA1 or PHKA2) and beta (PHKB) are regulatory subunits, gamma (PHKG1 or PHKG2) is the catalytic subunit, and delta is calmodulin.</text>
</comment>
<keyword evidence="9" id="KW-0418">Kinase</keyword>
<evidence type="ECO:0000256" key="12">
    <source>
        <dbReference type="ARBA" id="ARBA00025890"/>
    </source>
</evidence>
<organism evidence="16 17">
    <name type="scientific">Strongyloides stercoralis</name>
    <name type="common">Threadworm</name>
    <dbReference type="NCBI Taxonomy" id="6248"/>
    <lineage>
        <taxon>Eukaryota</taxon>
        <taxon>Metazoa</taxon>
        <taxon>Ecdysozoa</taxon>
        <taxon>Nematoda</taxon>
        <taxon>Chromadorea</taxon>
        <taxon>Rhabditida</taxon>
        <taxon>Tylenchina</taxon>
        <taxon>Panagrolaimomorpha</taxon>
        <taxon>Strongyloidoidea</taxon>
        <taxon>Strongyloididae</taxon>
        <taxon>Strongyloides</taxon>
    </lineage>
</organism>
<evidence type="ECO:0000256" key="14">
    <source>
        <dbReference type="SAM" id="Phobius"/>
    </source>
</evidence>
<evidence type="ECO:0000256" key="10">
    <source>
        <dbReference type="ARBA" id="ARBA00022840"/>
    </source>
</evidence>
<sequence length="740" mass="81696">MKDRQSKSASYDSDEDIDLGRDTLIVEHESGFNRYYEALEILGTGLASTVRKCVEKSSGKMYAVKIVDISTEKQNVYEAARLREETLSEIEILKRCSDHESIIEMHDFFETPTFLFAVFELAPQGELFDLLNKSVRLSEKKVRNIMSQLFDGVAYLHSLMIVHRDLKLENILCIDDSRVVISDFGFAKQLKKGEMLRDLFGTPGYLAPETLKCQMYENHPGYSLEVDNWALGVIMYTMLAGHAPFYHRKQLMMMRMIQEGKFEFLKDQWENVSVHAKDLISKLLVVNVEERLTAEKSLEHPFMTFEGTLKRRKSLRYGVIEEIVPPPKKKDLRQLFRVAILSAKFLHRIKNGCLFRTSYTREELRKRPYRSKAIWLEAEAATFAIYGHWVNRGFFYSRDMQSYSLNGYVSAVDKYDKYHLVATISIFISCLSIFILLLSAVTIINKVENVNLDIEQKSSMFKANSESYWIQIMELQHGDSSNLIENIPFRVKKNTDNINKCSQCIRLTCPNGAPGPMGLPGIDGAPGDPGKIGTAGNDGLDITLLPPPELPCKICPAGPTGGRGPQGERGRPGFPGNSGSPGIPGKPGIDGSQGLPGHPGSKGKDGFMGPKGLPGDTVVSGIGVKGPKGPPGPAGIKGPHGLPGRPSNMPGSAGELGKVGPPGPRGFPGKKGDRGDWGTQGLPGESATYCPSDCGVSKILAPLHITFPLNDESDNYDEEEISQVQVPASPNLSDNEGYNL</sequence>
<feature type="region of interest" description="Disordered" evidence="13">
    <location>
        <begin position="708"/>
        <end position="740"/>
    </location>
</feature>
<keyword evidence="14" id="KW-0812">Transmembrane</keyword>
<dbReference type="GO" id="GO:0004689">
    <property type="term" value="F:phosphorylase kinase activity"/>
    <property type="evidence" value="ECO:0007669"/>
    <property type="project" value="UniProtKB-EC"/>
</dbReference>
<dbReference type="SMART" id="SM00220">
    <property type="entry name" value="S_TKc"/>
    <property type="match status" value="1"/>
</dbReference>
<dbReference type="GO" id="GO:0005964">
    <property type="term" value="C:phosphorylase kinase complex"/>
    <property type="evidence" value="ECO:0007669"/>
    <property type="project" value="InterPro"/>
</dbReference>
<dbReference type="InterPro" id="IPR011009">
    <property type="entry name" value="Kinase-like_dom_sf"/>
</dbReference>
<keyword evidence="8" id="KW-0547">Nucleotide-binding</keyword>
<evidence type="ECO:0000256" key="5">
    <source>
        <dbReference type="ARBA" id="ARBA00022600"/>
    </source>
</evidence>
<keyword evidence="10" id="KW-0067">ATP-binding</keyword>
<evidence type="ECO:0000256" key="6">
    <source>
        <dbReference type="ARBA" id="ARBA00022679"/>
    </source>
</evidence>
<dbReference type="PROSITE" id="PS50011">
    <property type="entry name" value="PROTEIN_KINASE_DOM"/>
    <property type="match status" value="1"/>
</dbReference>
<dbReference type="Gene3D" id="1.10.510.10">
    <property type="entry name" value="Transferase(Phosphotransferase) domain 1"/>
    <property type="match status" value="1"/>
</dbReference>